<proteinExistence type="inferred from homology"/>
<comment type="similarity">
    <text evidence="2">Belongs to the TPP enzyme family.</text>
</comment>
<organism evidence="10 11">
    <name type="scientific">Hebeloma cylindrosporum</name>
    <dbReference type="NCBI Taxonomy" id="76867"/>
    <lineage>
        <taxon>Eukaryota</taxon>
        <taxon>Fungi</taxon>
        <taxon>Dikarya</taxon>
        <taxon>Basidiomycota</taxon>
        <taxon>Agaricomycotina</taxon>
        <taxon>Agaricomycetes</taxon>
        <taxon>Agaricomycetidae</taxon>
        <taxon>Agaricales</taxon>
        <taxon>Agaricineae</taxon>
        <taxon>Hymenogastraceae</taxon>
        <taxon>Hebeloma</taxon>
    </lineage>
</organism>
<sequence>MRKLFFCIVASDAAEEISIGHYIVRRLEEQGVQDDVEGSNVKWVGECNELNAAYAADGYARYRRGLGVVATTVGVGELSAINGIAGSFAEELPVLHIVGQQKTADQEAGLNVIHTLGDGRIPSRPRDRSSTPKYDEAVAKLRPGARLSVPPPKKFQAAPVEDESSEVKMPSSSKCYRCLDPALVLNLLLSLLRSQGICSCRAWSDDDSSQGTLSFTVFLWFLISPALLGATDHLMPWTSMARLQFMAYCRQCSNPQALDICRLRVLLQGARLLEPTLRRVWLPEWLMVQYSKLQHPHVTPTLPPGSSTAKMRASARRASAGTRFAMGLAAAVADRLPTLLQPPRHPHQHTTAPPLVEGCGQQTDRNLVGGSGIRVTQGRFYQVESY</sequence>
<evidence type="ECO:0000256" key="4">
    <source>
        <dbReference type="ARBA" id="ARBA00022793"/>
    </source>
</evidence>
<dbReference type="STRING" id="686832.A0A0C3CBT0"/>
<feature type="domain" description="Thiamine pyrophosphate enzyme N-terminal TPP-binding" evidence="9">
    <location>
        <begin position="32"/>
        <end position="107"/>
    </location>
</feature>
<dbReference type="AlphaFoldDB" id="A0A0C3CBT0"/>
<reference evidence="11" key="2">
    <citation type="submission" date="2015-01" db="EMBL/GenBank/DDBJ databases">
        <title>Evolutionary Origins and Diversification of the Mycorrhizal Mutualists.</title>
        <authorList>
            <consortium name="DOE Joint Genome Institute"/>
            <consortium name="Mycorrhizal Genomics Consortium"/>
            <person name="Kohler A."/>
            <person name="Kuo A."/>
            <person name="Nagy L.G."/>
            <person name="Floudas D."/>
            <person name="Copeland A."/>
            <person name="Barry K.W."/>
            <person name="Cichocki N."/>
            <person name="Veneault-Fourrey C."/>
            <person name="LaButti K."/>
            <person name="Lindquist E.A."/>
            <person name="Lipzen A."/>
            <person name="Lundell T."/>
            <person name="Morin E."/>
            <person name="Murat C."/>
            <person name="Riley R."/>
            <person name="Ohm R."/>
            <person name="Sun H."/>
            <person name="Tunlid A."/>
            <person name="Henrissat B."/>
            <person name="Grigoriev I.V."/>
            <person name="Hibbett D.S."/>
            <person name="Martin F."/>
        </authorList>
    </citation>
    <scope>NUCLEOTIDE SEQUENCE [LARGE SCALE GENOMIC DNA]</scope>
    <source>
        <strain evidence="11">h7</strain>
    </source>
</reference>
<keyword evidence="11" id="KW-1185">Reference proteome</keyword>
<evidence type="ECO:0000256" key="1">
    <source>
        <dbReference type="ARBA" id="ARBA00001964"/>
    </source>
</evidence>
<dbReference type="HOGENOM" id="CLU_715828_0_0_1"/>
<evidence type="ECO:0000256" key="7">
    <source>
        <dbReference type="ARBA" id="ARBA00023239"/>
    </source>
</evidence>
<dbReference type="GO" id="GO:0000949">
    <property type="term" value="P:aromatic amino acid family catabolic process to alcohol via Ehrlich pathway"/>
    <property type="evidence" value="ECO:0007669"/>
    <property type="project" value="TreeGrafter"/>
</dbReference>
<dbReference type="InterPro" id="IPR012110">
    <property type="entry name" value="PDC/IPDC-like"/>
</dbReference>
<keyword evidence="7" id="KW-0456">Lyase</keyword>
<evidence type="ECO:0000259" key="9">
    <source>
        <dbReference type="Pfam" id="PF02776"/>
    </source>
</evidence>
<comment type="cofactor">
    <cofactor evidence="1">
        <name>thiamine diphosphate</name>
        <dbReference type="ChEBI" id="CHEBI:58937"/>
    </cofactor>
</comment>
<feature type="compositionally biased region" description="Basic and acidic residues" evidence="8">
    <location>
        <begin position="124"/>
        <end position="135"/>
    </location>
</feature>
<dbReference type="GO" id="GO:0004737">
    <property type="term" value="F:pyruvate decarboxylase activity"/>
    <property type="evidence" value="ECO:0007669"/>
    <property type="project" value="TreeGrafter"/>
</dbReference>
<feature type="region of interest" description="Disordered" evidence="8">
    <location>
        <begin position="116"/>
        <end position="135"/>
    </location>
</feature>
<reference evidence="10 11" key="1">
    <citation type="submission" date="2014-04" db="EMBL/GenBank/DDBJ databases">
        <authorList>
            <consortium name="DOE Joint Genome Institute"/>
            <person name="Kuo A."/>
            <person name="Gay G."/>
            <person name="Dore J."/>
            <person name="Kohler A."/>
            <person name="Nagy L.G."/>
            <person name="Floudas D."/>
            <person name="Copeland A."/>
            <person name="Barry K.W."/>
            <person name="Cichocki N."/>
            <person name="Veneault-Fourrey C."/>
            <person name="LaButti K."/>
            <person name="Lindquist E.A."/>
            <person name="Lipzen A."/>
            <person name="Lundell T."/>
            <person name="Morin E."/>
            <person name="Murat C."/>
            <person name="Sun H."/>
            <person name="Tunlid A."/>
            <person name="Henrissat B."/>
            <person name="Grigoriev I.V."/>
            <person name="Hibbett D.S."/>
            <person name="Martin F."/>
            <person name="Nordberg H.P."/>
            <person name="Cantor M.N."/>
            <person name="Hua S.X."/>
        </authorList>
    </citation>
    <scope>NUCLEOTIDE SEQUENCE [LARGE SCALE GENOMIC DNA]</scope>
    <source>
        <strain evidence="11">h7</strain>
    </source>
</reference>
<name>A0A0C3CBT0_HEBCY</name>
<keyword evidence="3" id="KW-0479">Metal-binding</keyword>
<dbReference type="PANTHER" id="PTHR43452:SF30">
    <property type="entry name" value="PYRUVATE DECARBOXYLASE ISOZYME 1-RELATED"/>
    <property type="match status" value="1"/>
</dbReference>
<evidence type="ECO:0000256" key="3">
    <source>
        <dbReference type="ARBA" id="ARBA00022723"/>
    </source>
</evidence>
<dbReference type="GO" id="GO:0046872">
    <property type="term" value="F:metal ion binding"/>
    <property type="evidence" value="ECO:0007669"/>
    <property type="project" value="UniProtKB-KW"/>
</dbReference>
<evidence type="ECO:0000313" key="10">
    <source>
        <dbReference type="EMBL" id="KIM41689.1"/>
    </source>
</evidence>
<keyword evidence="5" id="KW-0460">Magnesium</keyword>
<dbReference type="GO" id="GO:0005829">
    <property type="term" value="C:cytosol"/>
    <property type="evidence" value="ECO:0007669"/>
    <property type="project" value="TreeGrafter"/>
</dbReference>
<evidence type="ECO:0000313" key="11">
    <source>
        <dbReference type="Proteomes" id="UP000053424"/>
    </source>
</evidence>
<gene>
    <name evidence="10" type="ORF">M413DRAFT_27288</name>
</gene>
<dbReference type="EMBL" id="KN831779">
    <property type="protein sequence ID" value="KIM41689.1"/>
    <property type="molecule type" value="Genomic_DNA"/>
</dbReference>
<keyword evidence="4" id="KW-0210">Decarboxylase</keyword>
<dbReference type="Pfam" id="PF02776">
    <property type="entry name" value="TPP_enzyme_N"/>
    <property type="match status" value="1"/>
</dbReference>
<evidence type="ECO:0000256" key="5">
    <source>
        <dbReference type="ARBA" id="ARBA00022842"/>
    </source>
</evidence>
<dbReference type="Gene3D" id="3.40.50.970">
    <property type="match status" value="1"/>
</dbReference>
<dbReference type="InterPro" id="IPR029061">
    <property type="entry name" value="THDP-binding"/>
</dbReference>
<evidence type="ECO:0000256" key="8">
    <source>
        <dbReference type="SAM" id="MobiDB-lite"/>
    </source>
</evidence>
<dbReference type="PANTHER" id="PTHR43452">
    <property type="entry name" value="PYRUVATE DECARBOXYLASE"/>
    <property type="match status" value="1"/>
</dbReference>
<dbReference type="GO" id="GO:0030976">
    <property type="term" value="F:thiamine pyrophosphate binding"/>
    <property type="evidence" value="ECO:0007669"/>
    <property type="project" value="InterPro"/>
</dbReference>
<accession>A0A0C3CBT0</accession>
<dbReference type="InterPro" id="IPR012001">
    <property type="entry name" value="Thiamin_PyroP_enz_TPP-bd_dom"/>
</dbReference>
<protein>
    <recommendedName>
        <fullName evidence="9">Thiamine pyrophosphate enzyme N-terminal TPP-binding domain-containing protein</fullName>
    </recommendedName>
</protein>
<dbReference type="OrthoDB" id="3970464at2759"/>
<keyword evidence="6" id="KW-0786">Thiamine pyrophosphate</keyword>
<dbReference type="Proteomes" id="UP000053424">
    <property type="component" value="Unassembled WGS sequence"/>
</dbReference>
<evidence type="ECO:0000256" key="6">
    <source>
        <dbReference type="ARBA" id="ARBA00023052"/>
    </source>
</evidence>
<evidence type="ECO:0000256" key="2">
    <source>
        <dbReference type="ARBA" id="ARBA00007812"/>
    </source>
</evidence>
<dbReference type="SUPFAM" id="SSF52518">
    <property type="entry name" value="Thiamin diphosphate-binding fold (THDP-binding)"/>
    <property type="match status" value="1"/>
</dbReference>